<dbReference type="GO" id="GO:0015280">
    <property type="term" value="F:ligand-gated sodium channel activity"/>
    <property type="evidence" value="ECO:0007669"/>
    <property type="project" value="TreeGrafter"/>
</dbReference>
<keyword evidence="9" id="KW-0472">Membrane</keyword>
<dbReference type="Pfam" id="PF00858">
    <property type="entry name" value="ASC"/>
    <property type="match status" value="1"/>
</dbReference>
<dbReference type="Proteomes" id="UP001331761">
    <property type="component" value="Unassembled WGS sequence"/>
</dbReference>
<keyword evidence="10" id="KW-0325">Glycoprotein</keyword>
<feature type="non-terminal residue" evidence="14">
    <location>
        <position position="429"/>
    </location>
</feature>
<dbReference type="EMBL" id="WIXE01022520">
    <property type="protein sequence ID" value="KAK5967410.1"/>
    <property type="molecule type" value="Genomic_DNA"/>
</dbReference>
<evidence type="ECO:0000256" key="2">
    <source>
        <dbReference type="ARBA" id="ARBA00007193"/>
    </source>
</evidence>
<organism evidence="14 15">
    <name type="scientific">Trichostrongylus colubriformis</name>
    <name type="common">Black scour worm</name>
    <dbReference type="NCBI Taxonomy" id="6319"/>
    <lineage>
        <taxon>Eukaryota</taxon>
        <taxon>Metazoa</taxon>
        <taxon>Ecdysozoa</taxon>
        <taxon>Nematoda</taxon>
        <taxon>Chromadorea</taxon>
        <taxon>Rhabditida</taxon>
        <taxon>Rhabditina</taxon>
        <taxon>Rhabditomorpha</taxon>
        <taxon>Strongyloidea</taxon>
        <taxon>Trichostrongylidae</taxon>
        <taxon>Trichostrongylus</taxon>
    </lineage>
</organism>
<protein>
    <submittedName>
        <fullName evidence="14">Degenerin deg-1</fullName>
    </submittedName>
</protein>
<gene>
    <name evidence="14" type="ORF">GCK32_012361</name>
</gene>
<dbReference type="PROSITE" id="PS01206">
    <property type="entry name" value="ASC"/>
    <property type="match status" value="1"/>
</dbReference>
<evidence type="ECO:0000256" key="6">
    <source>
        <dbReference type="ARBA" id="ARBA00022989"/>
    </source>
</evidence>
<evidence type="ECO:0000256" key="12">
    <source>
        <dbReference type="ARBA" id="ARBA00023303"/>
    </source>
</evidence>
<evidence type="ECO:0000256" key="4">
    <source>
        <dbReference type="ARBA" id="ARBA00022461"/>
    </source>
</evidence>
<dbReference type="Gene3D" id="2.60.470.10">
    <property type="entry name" value="Acid-sensing ion channels like domains"/>
    <property type="match status" value="1"/>
</dbReference>
<keyword evidence="6" id="KW-1133">Transmembrane helix</keyword>
<sequence>MLNQATFNPRYEAIEAHCKCVGSLDMECIRFETPPRDNDSKCVCTYDRDLMVAWPCFNMTVWFDHVCPACKEDGYCEYKLEEGETSPGGLEWPCKCRNRTESAELQDTPYCIGKEPVEIRKLWIDDLNKTLSLPTTTPAPQPTTSRPYQRAIVSAPETIEAMGFSGMTDGVAMLTRAKENLMFTMSALSAEQRVALSQTKHEFIEMCSFNGHECNIDEDFRIHVDPEFGNCFTFNYDVNNNYTSNRAGPMYGIRVLLFVNTSDYMSTSESAGVRLAIHAPTEYPFPDTFGYSAPVGFASSFGMKKKLIQRLSKPYGDCIHSASYNKTDYIYQQYDYHPEGCHRSCFQTNLIRDCSCGDPRFPVPKFSKHCSAFNATARNCLERNIGAFGDFHHVTERMGCDCKQRCKEIVHEVTFSASRWPSGATDVGF</sequence>
<keyword evidence="5 13" id="KW-0812">Transmembrane</keyword>
<evidence type="ECO:0000256" key="8">
    <source>
        <dbReference type="ARBA" id="ARBA00023065"/>
    </source>
</evidence>
<dbReference type="InterPro" id="IPR020903">
    <property type="entry name" value="ENaC_CS"/>
</dbReference>
<keyword evidence="15" id="KW-1185">Reference proteome</keyword>
<proteinExistence type="inferred from homology"/>
<dbReference type="AlphaFoldDB" id="A0AAN8EV03"/>
<dbReference type="PRINTS" id="PR01078">
    <property type="entry name" value="AMINACHANNEL"/>
</dbReference>
<evidence type="ECO:0000256" key="3">
    <source>
        <dbReference type="ARBA" id="ARBA00022448"/>
    </source>
</evidence>
<name>A0AAN8EV03_TRICO</name>
<dbReference type="PANTHER" id="PTHR11690">
    <property type="entry name" value="AMILORIDE-SENSITIVE SODIUM CHANNEL-RELATED"/>
    <property type="match status" value="1"/>
</dbReference>
<keyword evidence="11 13" id="KW-0739">Sodium transport</keyword>
<dbReference type="InterPro" id="IPR001873">
    <property type="entry name" value="ENaC"/>
</dbReference>
<comment type="similarity">
    <text evidence="2 13">Belongs to the amiloride-sensitive sodium channel (TC 1.A.6) family.</text>
</comment>
<evidence type="ECO:0000256" key="11">
    <source>
        <dbReference type="ARBA" id="ARBA00023201"/>
    </source>
</evidence>
<evidence type="ECO:0000256" key="5">
    <source>
        <dbReference type="ARBA" id="ARBA00022692"/>
    </source>
</evidence>
<keyword evidence="7" id="KW-0915">Sodium</keyword>
<evidence type="ECO:0000313" key="14">
    <source>
        <dbReference type="EMBL" id="KAK5967410.1"/>
    </source>
</evidence>
<keyword evidence="8 13" id="KW-0406">Ion transport</keyword>
<dbReference type="GO" id="GO:0005886">
    <property type="term" value="C:plasma membrane"/>
    <property type="evidence" value="ECO:0007669"/>
    <property type="project" value="TreeGrafter"/>
</dbReference>
<accession>A0AAN8EV03</accession>
<evidence type="ECO:0000313" key="15">
    <source>
        <dbReference type="Proteomes" id="UP001331761"/>
    </source>
</evidence>
<keyword evidence="4 13" id="KW-0894">Sodium channel</keyword>
<comment type="caution">
    <text evidence="14">The sequence shown here is derived from an EMBL/GenBank/DDBJ whole genome shotgun (WGS) entry which is preliminary data.</text>
</comment>
<evidence type="ECO:0000256" key="13">
    <source>
        <dbReference type="RuleBase" id="RU000679"/>
    </source>
</evidence>
<comment type="subcellular location">
    <subcellularLocation>
        <location evidence="1">Membrane</location>
        <topology evidence="1">Multi-pass membrane protein</topology>
    </subcellularLocation>
</comment>
<evidence type="ECO:0000256" key="7">
    <source>
        <dbReference type="ARBA" id="ARBA00023053"/>
    </source>
</evidence>
<reference evidence="14 15" key="1">
    <citation type="submission" date="2019-10" db="EMBL/GenBank/DDBJ databases">
        <title>Assembly and Annotation for the nematode Trichostrongylus colubriformis.</title>
        <authorList>
            <person name="Martin J."/>
        </authorList>
    </citation>
    <scope>NUCLEOTIDE SEQUENCE [LARGE SCALE GENOMIC DNA]</scope>
    <source>
        <strain evidence="14">G859</strain>
        <tissue evidence="14">Whole worm</tissue>
    </source>
</reference>
<evidence type="ECO:0000256" key="9">
    <source>
        <dbReference type="ARBA" id="ARBA00023136"/>
    </source>
</evidence>
<evidence type="ECO:0000256" key="10">
    <source>
        <dbReference type="ARBA" id="ARBA00023180"/>
    </source>
</evidence>
<keyword evidence="12 13" id="KW-0407">Ion channel</keyword>
<evidence type="ECO:0000256" key="1">
    <source>
        <dbReference type="ARBA" id="ARBA00004141"/>
    </source>
</evidence>
<keyword evidence="3 13" id="KW-0813">Transport</keyword>
<dbReference type="PANTHER" id="PTHR11690:SF276">
    <property type="entry name" value="DEGENERIN DEG-1"/>
    <property type="match status" value="1"/>
</dbReference>